<dbReference type="Proteomes" id="UP000564644">
    <property type="component" value="Unassembled WGS sequence"/>
</dbReference>
<dbReference type="Gene3D" id="3.30.2120.10">
    <property type="entry name" value="Bacillus phage protein-like"/>
    <property type="match status" value="1"/>
</dbReference>
<comment type="caution">
    <text evidence="2">The sequence shown here is derived from an EMBL/GenBank/DDBJ whole genome shotgun (WGS) entry which is preliminary data.</text>
</comment>
<evidence type="ECO:0000259" key="1">
    <source>
        <dbReference type="Pfam" id="PF18066"/>
    </source>
</evidence>
<keyword evidence="3" id="KW-1185">Reference proteome</keyword>
<reference evidence="2 3" key="1">
    <citation type="submission" date="2020-08" db="EMBL/GenBank/DDBJ databases">
        <title>Cohnella phylogeny.</title>
        <authorList>
            <person name="Dunlap C."/>
        </authorList>
    </citation>
    <scope>NUCLEOTIDE SEQUENCE [LARGE SCALE GENOMIC DNA]</scope>
    <source>
        <strain evidence="2 3">CBP 2801</strain>
    </source>
</reference>
<dbReference type="AlphaFoldDB" id="A0A7X0VV94"/>
<dbReference type="InterPro" id="IPR041270">
    <property type="entry name" value="Phage_ABA_S"/>
</dbReference>
<name>A0A7X0VV94_9BACL</name>
<dbReference type="RefSeq" id="WP_185129576.1">
    <property type="nucleotide sequence ID" value="NZ_JACJVO010000016.1"/>
</dbReference>
<evidence type="ECO:0000313" key="3">
    <source>
        <dbReference type="Proteomes" id="UP000564644"/>
    </source>
</evidence>
<proteinExistence type="predicted"/>
<protein>
    <recommendedName>
        <fullName evidence="1">Phage ABA sandwich domain-containing protein</fullName>
    </recommendedName>
</protein>
<gene>
    <name evidence="2" type="ORF">H7C18_13365</name>
</gene>
<dbReference type="EMBL" id="JACJVO010000016">
    <property type="protein sequence ID" value="MBB6731904.1"/>
    <property type="molecule type" value="Genomic_DNA"/>
</dbReference>
<sequence>MSKLDRAAILAMEPGRELDALIAEHVMGFEVANREYGVFIIDGLNKQWEPSTDIAAAWEIVGKFDPEGFIVNYLGELSAWGEGWHAVFCYNHHVHKCSTPEEAICKAALLAKLESEG</sequence>
<evidence type="ECO:0000313" key="2">
    <source>
        <dbReference type="EMBL" id="MBB6731904.1"/>
    </source>
</evidence>
<dbReference type="InterPro" id="IPR028985">
    <property type="entry name" value="Bacillus_phage_prot-like"/>
</dbReference>
<organism evidence="2 3">
    <name type="scientific">Cohnella zeiphila</name>
    <dbReference type="NCBI Taxonomy" id="2761120"/>
    <lineage>
        <taxon>Bacteria</taxon>
        <taxon>Bacillati</taxon>
        <taxon>Bacillota</taxon>
        <taxon>Bacilli</taxon>
        <taxon>Bacillales</taxon>
        <taxon>Paenibacillaceae</taxon>
        <taxon>Cohnella</taxon>
    </lineage>
</organism>
<dbReference type="Pfam" id="PF18066">
    <property type="entry name" value="Phage_ABA_S"/>
    <property type="match status" value="1"/>
</dbReference>
<accession>A0A7X0VV94</accession>
<feature type="domain" description="Phage ABA sandwich" evidence="1">
    <location>
        <begin position="21"/>
        <end position="109"/>
    </location>
</feature>